<gene>
    <name evidence="3" type="ORF">F913_02174</name>
</gene>
<keyword evidence="2" id="KW-1133">Transmembrane helix</keyword>
<comment type="caution">
    <text evidence="3">The sequence shown here is derived from an EMBL/GenBank/DDBJ whole genome shotgun (WGS) entry which is preliminary data.</text>
</comment>
<name>N9L147_ACIBA</name>
<evidence type="ECO:0000256" key="2">
    <source>
        <dbReference type="SAM" id="Phobius"/>
    </source>
</evidence>
<protein>
    <submittedName>
        <fullName evidence="3">Uncharacterized protein</fullName>
    </submittedName>
</protein>
<evidence type="ECO:0000313" key="3">
    <source>
        <dbReference type="EMBL" id="ENW72166.1"/>
    </source>
</evidence>
<dbReference type="PROSITE" id="PS51257">
    <property type="entry name" value="PROKAR_LIPOPROTEIN"/>
    <property type="match status" value="1"/>
</dbReference>
<accession>N9L147</accession>
<proteinExistence type="predicted"/>
<dbReference type="PATRIC" id="fig|1217629.3.peg.2096"/>
<feature type="region of interest" description="Disordered" evidence="1">
    <location>
        <begin position="31"/>
        <end position="50"/>
    </location>
</feature>
<feature type="transmembrane region" description="Helical" evidence="2">
    <location>
        <begin position="12"/>
        <end position="32"/>
    </location>
</feature>
<sequence>MLDQSKEIKVCTYLGLTTLILSVALVGCGGGSSSGGSSNTPKPSEPTPEVMTDITLKTPVEMRNVQLKVYDNTDNSILIDTQVASLTSYDIKLPSTKLNRLYRVEITTQNSSLVFNPITSKYQNLSGIYHTFITPNTVSSRTQFISPSSEAIYQRAIVRSGQLPNETIIPTRIEQLHVDLASQDVYRSLLNAFKDVDIPSLSPANLLVDLTRLQYSTTKPSTYMDSYLSFGYLQYWSSIHNNLDPA</sequence>
<keyword evidence="2" id="KW-0812">Transmembrane</keyword>
<dbReference type="Proteomes" id="UP000013021">
    <property type="component" value="Unassembled WGS sequence"/>
</dbReference>
<evidence type="ECO:0000256" key="1">
    <source>
        <dbReference type="SAM" id="MobiDB-lite"/>
    </source>
</evidence>
<dbReference type="AlphaFoldDB" id="N9L147"/>
<dbReference type="HOGENOM" id="CLU_992593_0_0_6"/>
<keyword evidence="2" id="KW-0472">Membrane</keyword>
<dbReference type="EMBL" id="APRE01000040">
    <property type="protein sequence ID" value="ENW72166.1"/>
    <property type="molecule type" value="Genomic_DNA"/>
</dbReference>
<evidence type="ECO:0000313" key="4">
    <source>
        <dbReference type="Proteomes" id="UP000013021"/>
    </source>
</evidence>
<organism evidence="3 4">
    <name type="scientific">Acinetobacter baumannii NIPH 80</name>
    <dbReference type="NCBI Taxonomy" id="1217629"/>
    <lineage>
        <taxon>Bacteria</taxon>
        <taxon>Pseudomonadati</taxon>
        <taxon>Pseudomonadota</taxon>
        <taxon>Gammaproteobacteria</taxon>
        <taxon>Moraxellales</taxon>
        <taxon>Moraxellaceae</taxon>
        <taxon>Acinetobacter</taxon>
        <taxon>Acinetobacter calcoaceticus/baumannii complex</taxon>
    </lineage>
</organism>
<reference evidence="3 4" key="1">
    <citation type="submission" date="2013-02" db="EMBL/GenBank/DDBJ databases">
        <title>The Genome Sequence of Acinetobacter baumannii NIPH 80.</title>
        <authorList>
            <consortium name="The Broad Institute Genome Sequencing Platform"/>
            <consortium name="The Broad Institute Genome Sequencing Center for Infectious Disease"/>
            <person name="Cerqueira G."/>
            <person name="Feldgarden M."/>
            <person name="Courvalin P."/>
            <person name="Perichon B."/>
            <person name="Grillot-Courvalin C."/>
            <person name="Clermont D."/>
            <person name="Rocha E."/>
            <person name="Yoon E.-J."/>
            <person name="Nemec A."/>
            <person name="Walker B."/>
            <person name="Young S.K."/>
            <person name="Zeng Q."/>
            <person name="Gargeya S."/>
            <person name="Fitzgerald M."/>
            <person name="Haas B."/>
            <person name="Abouelleil A."/>
            <person name="Alvarado L."/>
            <person name="Arachchi H.M."/>
            <person name="Berlin A.M."/>
            <person name="Chapman S.B."/>
            <person name="Dewar J."/>
            <person name="Goldberg J."/>
            <person name="Griggs A."/>
            <person name="Gujja S."/>
            <person name="Hansen M."/>
            <person name="Howarth C."/>
            <person name="Imamovic A."/>
            <person name="Larimer J."/>
            <person name="McCowan C."/>
            <person name="Murphy C."/>
            <person name="Neiman D."/>
            <person name="Pearson M."/>
            <person name="Priest M."/>
            <person name="Roberts A."/>
            <person name="Saif S."/>
            <person name="Shea T."/>
            <person name="Sisk P."/>
            <person name="Sykes S."/>
            <person name="Wortman J."/>
            <person name="Nusbaum C."/>
            <person name="Birren B."/>
        </authorList>
    </citation>
    <scope>NUCLEOTIDE SEQUENCE [LARGE SCALE GENOMIC DNA]</scope>
    <source>
        <strain evidence="3 4">NIPH 80</strain>
    </source>
</reference>